<feature type="domain" description="ABC transporter" evidence="5">
    <location>
        <begin position="4"/>
        <end position="238"/>
    </location>
</feature>
<dbReference type="PROSITE" id="PS50893">
    <property type="entry name" value="ABC_TRANSPORTER_2"/>
    <property type="match status" value="1"/>
</dbReference>
<evidence type="ECO:0000256" key="4">
    <source>
        <dbReference type="ARBA" id="ARBA00022967"/>
    </source>
</evidence>
<proteinExistence type="predicted"/>
<dbReference type="PANTHER" id="PTHR42794">
    <property type="entry name" value="HEMIN IMPORT ATP-BINDING PROTEIN HMUV"/>
    <property type="match status" value="1"/>
</dbReference>
<evidence type="ECO:0000313" key="7">
    <source>
        <dbReference type="Proteomes" id="UP000178082"/>
    </source>
</evidence>
<dbReference type="InterPro" id="IPR003593">
    <property type="entry name" value="AAA+_ATPase"/>
</dbReference>
<comment type="caution">
    <text evidence="6">The sequence shown here is derived from an EMBL/GenBank/DDBJ whole genome shotgun (WGS) entry which is preliminary data.</text>
</comment>
<dbReference type="GO" id="GO:0016887">
    <property type="term" value="F:ATP hydrolysis activity"/>
    <property type="evidence" value="ECO:0007669"/>
    <property type="project" value="InterPro"/>
</dbReference>
<dbReference type="EMBL" id="MGDI01000031">
    <property type="protein sequence ID" value="OGL52598.1"/>
    <property type="molecule type" value="Genomic_DNA"/>
</dbReference>
<dbReference type="GO" id="GO:0005524">
    <property type="term" value="F:ATP binding"/>
    <property type="evidence" value="ECO:0007669"/>
    <property type="project" value="UniProtKB-KW"/>
</dbReference>
<dbReference type="InterPro" id="IPR003439">
    <property type="entry name" value="ABC_transporter-like_ATP-bd"/>
</dbReference>
<name>A0A1F7SH79_9BACT</name>
<dbReference type="PANTHER" id="PTHR42794:SF1">
    <property type="entry name" value="HEMIN IMPORT ATP-BINDING PROTEIN HMUV"/>
    <property type="match status" value="1"/>
</dbReference>
<dbReference type="Proteomes" id="UP000178082">
    <property type="component" value="Unassembled WGS sequence"/>
</dbReference>
<dbReference type="InterPro" id="IPR027417">
    <property type="entry name" value="P-loop_NTPase"/>
</dbReference>
<keyword evidence="3" id="KW-0067">ATP-binding</keyword>
<protein>
    <recommendedName>
        <fullName evidence="5">ABC transporter domain-containing protein</fullName>
    </recommendedName>
</protein>
<keyword evidence="2" id="KW-0547">Nucleotide-binding</keyword>
<reference evidence="6 7" key="1">
    <citation type="journal article" date="2016" name="Nat. Commun.">
        <title>Thousands of microbial genomes shed light on interconnected biogeochemical processes in an aquifer system.</title>
        <authorList>
            <person name="Anantharaman K."/>
            <person name="Brown C.T."/>
            <person name="Hug L.A."/>
            <person name="Sharon I."/>
            <person name="Castelle C.J."/>
            <person name="Probst A.J."/>
            <person name="Thomas B.C."/>
            <person name="Singh A."/>
            <person name="Wilkins M.J."/>
            <person name="Karaoz U."/>
            <person name="Brodie E.L."/>
            <person name="Williams K.H."/>
            <person name="Hubbard S.S."/>
            <person name="Banfield J.F."/>
        </authorList>
    </citation>
    <scope>NUCLEOTIDE SEQUENCE [LARGE SCALE GENOMIC DNA]</scope>
</reference>
<evidence type="ECO:0000259" key="5">
    <source>
        <dbReference type="PROSITE" id="PS50893"/>
    </source>
</evidence>
<dbReference type="AlphaFoldDB" id="A0A1F7SH79"/>
<dbReference type="PROSITE" id="PS00211">
    <property type="entry name" value="ABC_TRANSPORTER_1"/>
    <property type="match status" value="1"/>
</dbReference>
<gene>
    <name evidence="6" type="ORF">A3G31_11580</name>
</gene>
<dbReference type="SUPFAM" id="SSF52540">
    <property type="entry name" value="P-loop containing nucleoside triphosphate hydrolases"/>
    <property type="match status" value="1"/>
</dbReference>
<dbReference type="STRING" id="1817883.A3G31_11580"/>
<keyword evidence="1" id="KW-0813">Transport</keyword>
<evidence type="ECO:0000313" key="6">
    <source>
        <dbReference type="EMBL" id="OGL52598.1"/>
    </source>
</evidence>
<dbReference type="SMART" id="SM00382">
    <property type="entry name" value="AAA"/>
    <property type="match status" value="1"/>
</dbReference>
<evidence type="ECO:0000256" key="3">
    <source>
        <dbReference type="ARBA" id="ARBA00022840"/>
    </source>
</evidence>
<dbReference type="Pfam" id="PF00005">
    <property type="entry name" value="ABC_tran"/>
    <property type="match status" value="1"/>
</dbReference>
<evidence type="ECO:0000256" key="2">
    <source>
        <dbReference type="ARBA" id="ARBA00022741"/>
    </source>
</evidence>
<accession>A0A1F7SH79</accession>
<organism evidence="6 7">
    <name type="scientific">Candidatus Schekmanbacteria bacterium RIFCSPLOWO2_12_FULL_38_15</name>
    <dbReference type="NCBI Taxonomy" id="1817883"/>
    <lineage>
        <taxon>Bacteria</taxon>
        <taxon>Candidatus Schekmaniibacteriota</taxon>
    </lineage>
</organism>
<sequence>MKQIELNNVSFSYGNGWVLENISFNVCKGDMAGILGPNGCGKTTLLRLIYKAIKPLEGNIRLFGKESIKRSEISKKIGVVPQRDISNIPFTVFEIVMMGRYPQTRGISFEKKEDVEIVNKIMVLLDISHFKEKYFNKLSGGERQRVLIARAIAQEPEILLLDEPTSHLDLKHQLECYRLLRKLNSERNLTVLIVSHDLNIASEYCNQLILFRNGAIHDKGTPDKVITNDNLKKVYEIDAFIDSNPFSSKPRITIIGNNKTLNKNT</sequence>
<keyword evidence="4" id="KW-1278">Translocase</keyword>
<evidence type="ECO:0000256" key="1">
    <source>
        <dbReference type="ARBA" id="ARBA00022448"/>
    </source>
</evidence>
<dbReference type="CDD" id="cd03214">
    <property type="entry name" value="ABC_Iron-Siderophores_B12_Hemin"/>
    <property type="match status" value="1"/>
</dbReference>
<dbReference type="Gene3D" id="3.40.50.300">
    <property type="entry name" value="P-loop containing nucleotide triphosphate hydrolases"/>
    <property type="match status" value="1"/>
</dbReference>
<dbReference type="InterPro" id="IPR017871">
    <property type="entry name" value="ABC_transporter-like_CS"/>
</dbReference>
<dbReference type="FunFam" id="3.40.50.300:FF:000134">
    <property type="entry name" value="Iron-enterobactin ABC transporter ATP-binding protein"/>
    <property type="match status" value="1"/>
</dbReference>